<dbReference type="AlphaFoldDB" id="A0A821T5Q2"/>
<dbReference type="EMBL" id="CAJOBR010057325">
    <property type="protein sequence ID" value="CAF5064735.1"/>
    <property type="molecule type" value="Genomic_DNA"/>
</dbReference>
<dbReference type="Proteomes" id="UP000663873">
    <property type="component" value="Unassembled WGS sequence"/>
</dbReference>
<feature type="non-terminal residue" evidence="2">
    <location>
        <position position="1"/>
    </location>
</feature>
<feature type="non-terminal residue" evidence="2">
    <location>
        <position position="72"/>
    </location>
</feature>
<organism evidence="2 4">
    <name type="scientific">Rotaria socialis</name>
    <dbReference type="NCBI Taxonomy" id="392032"/>
    <lineage>
        <taxon>Eukaryota</taxon>
        <taxon>Metazoa</taxon>
        <taxon>Spiralia</taxon>
        <taxon>Gnathifera</taxon>
        <taxon>Rotifera</taxon>
        <taxon>Eurotatoria</taxon>
        <taxon>Bdelloidea</taxon>
        <taxon>Philodinida</taxon>
        <taxon>Philodinidae</taxon>
        <taxon>Rotaria</taxon>
    </lineage>
</organism>
<sequence>PLIMDVSNHLTALNPDVPDFQPGKLWKCENERNAMLNGLDDESQLLEKERTKNNEVDWSHVPTKRKKPAKKK</sequence>
<feature type="compositionally biased region" description="Basic residues" evidence="1">
    <location>
        <begin position="62"/>
        <end position="72"/>
    </location>
</feature>
<comment type="caution">
    <text evidence="2">The sequence shown here is derived from an EMBL/GenBank/DDBJ whole genome shotgun (WGS) entry which is preliminary data.</text>
</comment>
<accession>A0A821T5Q2</accession>
<keyword evidence="4" id="KW-1185">Reference proteome</keyword>
<dbReference type="EMBL" id="CAJOBP010066744">
    <property type="protein sequence ID" value="CAF4869007.1"/>
    <property type="molecule type" value="Genomic_DNA"/>
</dbReference>
<evidence type="ECO:0000313" key="3">
    <source>
        <dbReference type="EMBL" id="CAF5064735.1"/>
    </source>
</evidence>
<protein>
    <submittedName>
        <fullName evidence="2">Uncharacterized protein</fullName>
    </submittedName>
</protein>
<evidence type="ECO:0000313" key="4">
    <source>
        <dbReference type="Proteomes" id="UP000663873"/>
    </source>
</evidence>
<feature type="region of interest" description="Disordered" evidence="1">
    <location>
        <begin position="50"/>
        <end position="72"/>
    </location>
</feature>
<gene>
    <name evidence="3" type="ORF">QYT958_LOCUS42875</name>
    <name evidence="2" type="ORF">UJA718_LOCUS44191</name>
</gene>
<reference evidence="2" key="1">
    <citation type="submission" date="2021-02" db="EMBL/GenBank/DDBJ databases">
        <authorList>
            <person name="Nowell W R."/>
        </authorList>
    </citation>
    <scope>NUCLEOTIDE SEQUENCE</scope>
</reference>
<dbReference type="Proteomes" id="UP000663848">
    <property type="component" value="Unassembled WGS sequence"/>
</dbReference>
<evidence type="ECO:0000256" key="1">
    <source>
        <dbReference type="SAM" id="MobiDB-lite"/>
    </source>
</evidence>
<name>A0A821T5Q2_9BILA</name>
<proteinExistence type="predicted"/>
<evidence type="ECO:0000313" key="2">
    <source>
        <dbReference type="EMBL" id="CAF4869007.1"/>
    </source>
</evidence>